<dbReference type="STRING" id="933084.A0A067P8X9"/>
<dbReference type="Proteomes" id="UP000027265">
    <property type="component" value="Unassembled WGS sequence"/>
</dbReference>
<evidence type="ECO:0000313" key="7">
    <source>
        <dbReference type="EMBL" id="KDQ51249.1"/>
    </source>
</evidence>
<evidence type="ECO:0000256" key="1">
    <source>
        <dbReference type="ARBA" id="ARBA00001974"/>
    </source>
</evidence>
<keyword evidence="4" id="KW-0285">Flavoprotein</keyword>
<dbReference type="GO" id="GO:0050660">
    <property type="term" value="F:flavin adenine dinucleotide binding"/>
    <property type="evidence" value="ECO:0007669"/>
    <property type="project" value="InterPro"/>
</dbReference>
<dbReference type="PANTHER" id="PTHR11552">
    <property type="entry name" value="GLUCOSE-METHANOL-CHOLINE GMC OXIDOREDUCTASE"/>
    <property type="match status" value="1"/>
</dbReference>
<dbReference type="InterPro" id="IPR012132">
    <property type="entry name" value="GMC_OxRdtase"/>
</dbReference>
<dbReference type="Pfam" id="PF05199">
    <property type="entry name" value="GMC_oxred_C"/>
    <property type="match status" value="1"/>
</dbReference>
<evidence type="ECO:0000256" key="4">
    <source>
        <dbReference type="PIRSR" id="PIRSR000137-2"/>
    </source>
</evidence>
<sequence>MRFSNFAVASAGASASLVLASPTPSTPQYDYVIVGGGNAGLVIANRLTENPNISVLVLEAGIDYTDDFNVTVPGLDLTVTGGAMVDWNYTTAPQANMLNRQIAYPRGYVLGGSSSTNFMAYTRGSAAPFDQWAAIGNSGWDWESVYPYFKKSCHLTPPEANQSFVVYDESAYDYPDGGPLQLSFTNYIEPIAIYFSEALASSSGLGLQEKETNDGAPIGQSYLATAVNPAHQTRDSSWTSFGLQASTRSNFHYLTHALATRLLFNPTSSTSSPLVVNGVQYLDKTSGTTQVAYATREVILAAGAFNSPQLLMVSGIGPSDQLTANNIPVLVSLPGVGQNMTDHLFFGPVYEVLSNITTAEQFLTNATKYADYLNQWESSGSGEMAGAVSSMSAWERLPDEFLQSIGAQELIDLRSDWNHIQLEMLAYGVVAGNTGNLVTPGGVISYPISRGNVSIVSNSTTVKPIVQPNWLESTIDQQVAIYTFKQVRQVMSSPIMSSIVINEAYPGANVTSDAGILAAIQATGHPIYQASGTCAMKARADGGVVDENLVVYGTQNLRVADASIFPIIPSANTMAPAYMVGEKAADLIKADQ</sequence>
<dbReference type="AlphaFoldDB" id="A0A067P8X9"/>
<name>A0A067P8X9_9AGAM</name>
<dbReference type="HOGENOM" id="CLU_002865_6_0_1"/>
<comment type="similarity">
    <text evidence="2">Belongs to the GMC oxidoreductase family.</text>
</comment>
<protein>
    <submittedName>
        <fullName evidence="7">Aryl-alcohol oxidase</fullName>
    </submittedName>
</protein>
<keyword evidence="3" id="KW-0325">Glycoprotein</keyword>
<evidence type="ECO:0000256" key="2">
    <source>
        <dbReference type="ARBA" id="ARBA00010790"/>
    </source>
</evidence>
<dbReference type="GO" id="GO:0044550">
    <property type="term" value="P:secondary metabolite biosynthetic process"/>
    <property type="evidence" value="ECO:0007669"/>
    <property type="project" value="TreeGrafter"/>
</dbReference>
<evidence type="ECO:0000256" key="5">
    <source>
        <dbReference type="SAM" id="SignalP"/>
    </source>
</evidence>
<gene>
    <name evidence="7" type="ORF">JAAARDRAFT_199280</name>
</gene>
<dbReference type="Pfam" id="PF00732">
    <property type="entry name" value="GMC_oxred_N"/>
    <property type="match status" value="1"/>
</dbReference>
<dbReference type="InterPro" id="IPR000172">
    <property type="entry name" value="GMC_OxRdtase_N"/>
</dbReference>
<evidence type="ECO:0000259" key="6">
    <source>
        <dbReference type="PROSITE" id="PS00624"/>
    </source>
</evidence>
<organism evidence="7 8">
    <name type="scientific">Jaapia argillacea MUCL 33604</name>
    <dbReference type="NCBI Taxonomy" id="933084"/>
    <lineage>
        <taxon>Eukaryota</taxon>
        <taxon>Fungi</taxon>
        <taxon>Dikarya</taxon>
        <taxon>Basidiomycota</taxon>
        <taxon>Agaricomycotina</taxon>
        <taxon>Agaricomycetes</taxon>
        <taxon>Agaricomycetidae</taxon>
        <taxon>Jaapiales</taxon>
        <taxon>Jaapiaceae</taxon>
        <taxon>Jaapia</taxon>
    </lineage>
</organism>
<dbReference type="Gene3D" id="3.30.560.10">
    <property type="entry name" value="Glucose Oxidase, domain 3"/>
    <property type="match status" value="1"/>
</dbReference>
<evidence type="ECO:0000313" key="8">
    <source>
        <dbReference type="Proteomes" id="UP000027265"/>
    </source>
</evidence>
<dbReference type="PIRSF" id="PIRSF000137">
    <property type="entry name" value="Alcohol_oxidase"/>
    <property type="match status" value="1"/>
</dbReference>
<keyword evidence="8" id="KW-1185">Reference proteome</keyword>
<reference evidence="8" key="1">
    <citation type="journal article" date="2014" name="Proc. Natl. Acad. Sci. U.S.A.">
        <title>Extensive sampling of basidiomycete genomes demonstrates inadequacy of the white-rot/brown-rot paradigm for wood decay fungi.</title>
        <authorList>
            <person name="Riley R."/>
            <person name="Salamov A.A."/>
            <person name="Brown D.W."/>
            <person name="Nagy L.G."/>
            <person name="Floudas D."/>
            <person name="Held B.W."/>
            <person name="Levasseur A."/>
            <person name="Lombard V."/>
            <person name="Morin E."/>
            <person name="Otillar R."/>
            <person name="Lindquist E.A."/>
            <person name="Sun H."/>
            <person name="LaButti K.M."/>
            <person name="Schmutz J."/>
            <person name="Jabbour D."/>
            <person name="Luo H."/>
            <person name="Baker S.E."/>
            <person name="Pisabarro A.G."/>
            <person name="Walton J.D."/>
            <person name="Blanchette R.A."/>
            <person name="Henrissat B."/>
            <person name="Martin F."/>
            <person name="Cullen D."/>
            <person name="Hibbett D.S."/>
            <person name="Grigoriev I.V."/>
        </authorList>
    </citation>
    <scope>NUCLEOTIDE SEQUENCE [LARGE SCALE GENOMIC DNA]</scope>
    <source>
        <strain evidence="8">MUCL 33604</strain>
    </source>
</reference>
<dbReference type="SUPFAM" id="SSF54373">
    <property type="entry name" value="FAD-linked reductases, C-terminal domain"/>
    <property type="match status" value="1"/>
</dbReference>
<dbReference type="SUPFAM" id="SSF51905">
    <property type="entry name" value="FAD/NAD(P)-binding domain"/>
    <property type="match status" value="1"/>
</dbReference>
<feature type="binding site" evidence="4">
    <location>
        <position position="109"/>
    </location>
    <ligand>
        <name>FAD</name>
        <dbReference type="ChEBI" id="CHEBI:57692"/>
    </ligand>
</feature>
<proteinExistence type="inferred from homology"/>
<keyword evidence="5" id="KW-0732">Signal</keyword>
<feature type="chain" id="PRO_5001647332" evidence="5">
    <location>
        <begin position="21"/>
        <end position="592"/>
    </location>
</feature>
<feature type="domain" description="Glucose-methanol-choline oxidoreductase N-terminal" evidence="6">
    <location>
        <begin position="303"/>
        <end position="317"/>
    </location>
</feature>
<accession>A0A067P8X9</accession>
<dbReference type="InParanoid" id="A0A067P8X9"/>
<feature type="signal peptide" evidence="5">
    <location>
        <begin position="1"/>
        <end position="20"/>
    </location>
</feature>
<dbReference type="InterPro" id="IPR036188">
    <property type="entry name" value="FAD/NAD-bd_sf"/>
</dbReference>
<dbReference type="OrthoDB" id="269227at2759"/>
<dbReference type="PROSITE" id="PS00624">
    <property type="entry name" value="GMC_OXRED_2"/>
    <property type="match status" value="1"/>
</dbReference>
<evidence type="ECO:0000256" key="3">
    <source>
        <dbReference type="ARBA" id="ARBA00023180"/>
    </source>
</evidence>
<keyword evidence="4" id="KW-0274">FAD</keyword>
<dbReference type="GO" id="GO:0016614">
    <property type="term" value="F:oxidoreductase activity, acting on CH-OH group of donors"/>
    <property type="evidence" value="ECO:0007669"/>
    <property type="project" value="InterPro"/>
</dbReference>
<dbReference type="EMBL" id="KL197750">
    <property type="protein sequence ID" value="KDQ51249.1"/>
    <property type="molecule type" value="Genomic_DNA"/>
</dbReference>
<dbReference type="PANTHER" id="PTHR11552:SF138">
    <property type="entry name" value="DEHYDROGENASE PKFF-RELATED"/>
    <property type="match status" value="1"/>
</dbReference>
<comment type="cofactor">
    <cofactor evidence="1 4">
        <name>FAD</name>
        <dbReference type="ChEBI" id="CHEBI:57692"/>
    </cofactor>
</comment>
<dbReference type="InterPro" id="IPR007867">
    <property type="entry name" value="GMC_OxRtase_C"/>
</dbReference>
<dbReference type="Gene3D" id="3.50.50.60">
    <property type="entry name" value="FAD/NAD(P)-binding domain"/>
    <property type="match status" value="1"/>
</dbReference>